<organism evidence="2 3">
    <name type="scientific">Longimicrobium terrae</name>
    <dbReference type="NCBI Taxonomy" id="1639882"/>
    <lineage>
        <taxon>Bacteria</taxon>
        <taxon>Pseudomonadati</taxon>
        <taxon>Gemmatimonadota</taxon>
        <taxon>Longimicrobiia</taxon>
        <taxon>Longimicrobiales</taxon>
        <taxon>Longimicrobiaceae</taxon>
        <taxon>Longimicrobium</taxon>
    </lineage>
</organism>
<dbReference type="Gene3D" id="2.60.40.1470">
    <property type="entry name" value="ApaG domain"/>
    <property type="match status" value="1"/>
</dbReference>
<accession>A0A841H562</accession>
<gene>
    <name evidence="2" type="ORF">HNQ61_004781</name>
</gene>
<dbReference type="InterPro" id="IPR036767">
    <property type="entry name" value="ApaG_sf"/>
</dbReference>
<dbReference type="InterPro" id="IPR007474">
    <property type="entry name" value="ApaG_domain"/>
</dbReference>
<dbReference type="PROSITE" id="PS51087">
    <property type="entry name" value="APAG"/>
    <property type="match status" value="1"/>
</dbReference>
<reference evidence="2 3" key="1">
    <citation type="submission" date="2020-08" db="EMBL/GenBank/DDBJ databases">
        <title>Genomic Encyclopedia of Type Strains, Phase IV (KMG-IV): sequencing the most valuable type-strain genomes for metagenomic binning, comparative biology and taxonomic classification.</title>
        <authorList>
            <person name="Goeker M."/>
        </authorList>
    </citation>
    <scope>NUCLEOTIDE SEQUENCE [LARGE SCALE GENOMIC DNA]</scope>
    <source>
        <strain evidence="2 3">DSM 29007</strain>
    </source>
</reference>
<dbReference type="GO" id="GO:0070987">
    <property type="term" value="P:error-free translesion synthesis"/>
    <property type="evidence" value="ECO:0007669"/>
    <property type="project" value="TreeGrafter"/>
</dbReference>
<dbReference type="NCBIfam" id="NF003967">
    <property type="entry name" value="PRK05461.1"/>
    <property type="match status" value="1"/>
</dbReference>
<dbReference type="AlphaFoldDB" id="A0A841H562"/>
<comment type="caution">
    <text evidence="2">The sequence shown here is derived from an EMBL/GenBank/DDBJ whole genome shotgun (WGS) entry which is preliminary data.</text>
</comment>
<protein>
    <submittedName>
        <fullName evidence="2">ApaG protein</fullName>
    </submittedName>
</protein>
<dbReference type="Proteomes" id="UP000582837">
    <property type="component" value="Unassembled WGS sequence"/>
</dbReference>
<sequence length="126" mass="14439">MFFYRITEGIRITVTPFFLEPQSDPGEPRYVFAYHIRIENVGSTAARLRRRHWLIHDPVAGDSEVEGEGVVGQEPLLEPGGVHEYQSFCVLRGPEGHMEGSYLMERPDGTTFRAVIPRFLLRLQTH</sequence>
<dbReference type="PANTHER" id="PTHR14289">
    <property type="entry name" value="F-BOX ONLY PROTEIN 3"/>
    <property type="match status" value="1"/>
</dbReference>
<name>A0A841H562_9BACT</name>
<evidence type="ECO:0000313" key="3">
    <source>
        <dbReference type="Proteomes" id="UP000582837"/>
    </source>
</evidence>
<dbReference type="EMBL" id="JACHIA010000021">
    <property type="protein sequence ID" value="MBB6073114.1"/>
    <property type="molecule type" value="Genomic_DNA"/>
</dbReference>
<feature type="domain" description="ApaG" evidence="1">
    <location>
        <begin position="4"/>
        <end position="126"/>
    </location>
</feature>
<evidence type="ECO:0000313" key="2">
    <source>
        <dbReference type="EMBL" id="MBB6073114.1"/>
    </source>
</evidence>
<dbReference type="SUPFAM" id="SSF110069">
    <property type="entry name" value="ApaG-like"/>
    <property type="match status" value="1"/>
</dbReference>
<proteinExistence type="predicted"/>
<keyword evidence="3" id="KW-1185">Reference proteome</keyword>
<dbReference type="PANTHER" id="PTHR14289:SF16">
    <property type="entry name" value="POLYMERASE DELTA-INTERACTING PROTEIN 2"/>
    <property type="match status" value="1"/>
</dbReference>
<dbReference type="Pfam" id="PF04379">
    <property type="entry name" value="DUF525"/>
    <property type="match status" value="1"/>
</dbReference>
<dbReference type="RefSeq" id="WP_170035113.1">
    <property type="nucleotide sequence ID" value="NZ_JABDTL010000001.1"/>
</dbReference>
<evidence type="ECO:0000259" key="1">
    <source>
        <dbReference type="PROSITE" id="PS51087"/>
    </source>
</evidence>